<dbReference type="RefSeq" id="WP_208044953.1">
    <property type="nucleotide sequence ID" value="NZ_JAGDYL010000005.1"/>
</dbReference>
<protein>
    <submittedName>
        <fullName evidence="2">ParB N-terminal domain-containing protein</fullName>
    </submittedName>
</protein>
<dbReference type="InterPro" id="IPR050336">
    <property type="entry name" value="Chromosome_partition/occlusion"/>
</dbReference>
<dbReference type="GO" id="GO:0005694">
    <property type="term" value="C:chromosome"/>
    <property type="evidence" value="ECO:0007669"/>
    <property type="project" value="TreeGrafter"/>
</dbReference>
<dbReference type="PANTHER" id="PTHR33375">
    <property type="entry name" value="CHROMOSOME-PARTITIONING PROTEIN PARB-RELATED"/>
    <property type="match status" value="1"/>
</dbReference>
<dbReference type="SMART" id="SM00470">
    <property type="entry name" value="ParB"/>
    <property type="match status" value="1"/>
</dbReference>
<dbReference type="Gene3D" id="3.90.1530.30">
    <property type="match status" value="1"/>
</dbReference>
<evidence type="ECO:0000259" key="1">
    <source>
        <dbReference type="SMART" id="SM00470"/>
    </source>
</evidence>
<accession>A0A939RW02</accession>
<gene>
    <name evidence="2" type="ORF">J4H91_03960</name>
</gene>
<dbReference type="EMBL" id="JAGDYL010000005">
    <property type="protein sequence ID" value="MBO1804472.1"/>
    <property type="molecule type" value="Genomic_DNA"/>
</dbReference>
<proteinExistence type="predicted"/>
<organism evidence="2 3">
    <name type="scientific">Leucobacter ruminantium</name>
    <dbReference type="NCBI Taxonomy" id="1289170"/>
    <lineage>
        <taxon>Bacteria</taxon>
        <taxon>Bacillati</taxon>
        <taxon>Actinomycetota</taxon>
        <taxon>Actinomycetes</taxon>
        <taxon>Micrococcales</taxon>
        <taxon>Microbacteriaceae</taxon>
        <taxon>Leucobacter</taxon>
    </lineage>
</organism>
<evidence type="ECO:0000313" key="3">
    <source>
        <dbReference type="Proteomes" id="UP000664398"/>
    </source>
</evidence>
<keyword evidence="3" id="KW-1185">Reference proteome</keyword>
<dbReference type="GO" id="GO:0007059">
    <property type="term" value="P:chromosome segregation"/>
    <property type="evidence" value="ECO:0007669"/>
    <property type="project" value="TreeGrafter"/>
</dbReference>
<dbReference type="Proteomes" id="UP000664398">
    <property type="component" value="Unassembled WGS sequence"/>
</dbReference>
<dbReference type="Pfam" id="PF02195">
    <property type="entry name" value="ParB_N"/>
    <property type="match status" value="1"/>
</dbReference>
<evidence type="ECO:0000313" key="2">
    <source>
        <dbReference type="EMBL" id="MBO1804472.1"/>
    </source>
</evidence>
<comment type="caution">
    <text evidence="2">The sequence shown here is derived from an EMBL/GenBank/DDBJ whole genome shotgun (WGS) entry which is preliminary data.</text>
</comment>
<name>A0A939RW02_9MICO</name>
<sequence length="335" mass="37472">MSEGAQERTIESIRVGRRLRRDLGTLDELCESIQRFGLLQPITITPDGYLICGLRRLEACRRNGDRTIKVWVRSGLSENLRLMLEAEVQENTCRLDYSPTEAAGLYAELKAILQEEASRNQRAHQFGAAGVPTVGTPVGNAAKQAALAVTGTRSDLTHERVLEVTRLADDESAPELLRAVAKEQLTVMEEQRTVKGPYAQVKVAEASTTLVSLLSEDLPVTFREETAHALQRLEEATTTDERLARAREAMARAKEGRARPKAPARQTELRTAPVEPRQYAVRALVGTLQETDYWWTHYDPAEVGRALTAAQWEQFTDWIDQSVAFYEAVRAVRES</sequence>
<dbReference type="SUPFAM" id="SSF110849">
    <property type="entry name" value="ParB/Sulfiredoxin"/>
    <property type="match status" value="1"/>
</dbReference>
<dbReference type="InterPro" id="IPR036086">
    <property type="entry name" value="ParB/Sulfiredoxin_sf"/>
</dbReference>
<dbReference type="AlphaFoldDB" id="A0A939RW02"/>
<feature type="domain" description="ParB-like N-terminal" evidence="1">
    <location>
        <begin position="6"/>
        <end position="92"/>
    </location>
</feature>
<dbReference type="InterPro" id="IPR003115">
    <property type="entry name" value="ParB_N"/>
</dbReference>
<dbReference type="PANTHER" id="PTHR33375:SF1">
    <property type="entry name" value="CHROMOSOME-PARTITIONING PROTEIN PARB-RELATED"/>
    <property type="match status" value="1"/>
</dbReference>
<reference evidence="2" key="1">
    <citation type="submission" date="2021-03" db="EMBL/GenBank/DDBJ databases">
        <title>Leucobacter chromiisoli sp. nov., isolated from chromium-containing soil of chemical plant.</title>
        <authorList>
            <person name="Xu Z."/>
        </authorList>
    </citation>
    <scope>NUCLEOTIDE SEQUENCE</scope>
    <source>
        <strain evidence="2">A2</strain>
    </source>
</reference>